<proteinExistence type="inferred from homology"/>
<dbReference type="InterPro" id="IPR006283">
    <property type="entry name" value="ThiL-like"/>
</dbReference>
<feature type="binding site" evidence="1">
    <location>
        <position position="227"/>
    </location>
    <ligand>
        <name>Mg(2+)</name>
        <dbReference type="ChEBI" id="CHEBI:18420"/>
        <label>3</label>
    </ligand>
</feature>
<dbReference type="Gene3D" id="3.30.1330.10">
    <property type="entry name" value="PurM-like, N-terminal domain"/>
    <property type="match status" value="1"/>
</dbReference>
<dbReference type="PANTHER" id="PTHR30270:SF0">
    <property type="entry name" value="THIAMINE-MONOPHOSPHATE KINASE"/>
    <property type="match status" value="1"/>
</dbReference>
<sequence length="358" mass="37823">MTSMDSGADLRSLGEKGFLSGLLGDLFVDPRLIGGFGHDASVIEMADSPFDLIQKIDRASRPVALSLGLAGYETWGRMAVTANCSDILASGGRPLSVMIAIMVPGEETAANVRDIVFGAAAECRRNGVVFAGGDTKEAADAHVVGTAVGTVGADRFLPRNTAQPGDRIFCAGRVGGFAGSYFMIRDVFQGRPVPEAEGYIEYLSTPTAQWRSAGAVNAGGYARCGMDASDGLLDVLQTFAAAGVRVEIDLEAVPYHPYAVECAKATSIPLTQLMFGGGDWNILYCVPSSRADELARVAEAEGLPLYAIGRVVEGDGVVAVDRDGAEFAIRGVVNEHFKNRIEDAGSFMDHIEKDNFLV</sequence>
<dbReference type="Pfam" id="PF02769">
    <property type="entry name" value="AIRS_C"/>
    <property type="match status" value="1"/>
</dbReference>
<comment type="catalytic activity">
    <reaction evidence="1">
        <text>thiamine phosphate + ATP = thiamine diphosphate + ADP</text>
        <dbReference type="Rhea" id="RHEA:15913"/>
        <dbReference type="ChEBI" id="CHEBI:30616"/>
        <dbReference type="ChEBI" id="CHEBI:37575"/>
        <dbReference type="ChEBI" id="CHEBI:58937"/>
        <dbReference type="ChEBI" id="CHEBI:456216"/>
        <dbReference type="EC" id="2.7.4.16"/>
    </reaction>
</comment>
<dbReference type="InterPro" id="IPR016188">
    <property type="entry name" value="PurM-like_N"/>
</dbReference>
<evidence type="ECO:0000313" key="5">
    <source>
        <dbReference type="Proteomes" id="UP001596392"/>
    </source>
</evidence>
<gene>
    <name evidence="1" type="primary">thiL</name>
    <name evidence="4" type="ORF">ACFQO7_18935</name>
</gene>
<dbReference type="InterPro" id="IPR036676">
    <property type="entry name" value="PurM-like_C_sf"/>
</dbReference>
<name>A0ABW2H051_9ACTN</name>
<keyword evidence="1" id="KW-0460">Magnesium</keyword>
<feature type="binding site" evidence="1">
    <location>
        <position position="39"/>
    </location>
    <ligand>
        <name>Mg(2+)</name>
        <dbReference type="ChEBI" id="CHEBI:18420"/>
        <label>4</label>
    </ligand>
</feature>
<comment type="caution">
    <text evidence="4">The sequence shown here is derived from an EMBL/GenBank/DDBJ whole genome shotgun (WGS) entry which is preliminary data.</text>
</comment>
<dbReference type="Pfam" id="PF00586">
    <property type="entry name" value="AIRS"/>
    <property type="match status" value="1"/>
</dbReference>
<dbReference type="SUPFAM" id="SSF55326">
    <property type="entry name" value="PurM N-terminal domain-like"/>
    <property type="match status" value="1"/>
</dbReference>
<keyword evidence="1" id="KW-0808">Transferase</keyword>
<reference evidence="5" key="1">
    <citation type="journal article" date="2019" name="Int. J. Syst. Evol. Microbiol.">
        <title>The Global Catalogue of Microorganisms (GCM) 10K type strain sequencing project: providing services to taxonomists for standard genome sequencing and annotation.</title>
        <authorList>
            <consortium name="The Broad Institute Genomics Platform"/>
            <consortium name="The Broad Institute Genome Sequencing Center for Infectious Disease"/>
            <person name="Wu L."/>
            <person name="Ma J."/>
        </authorList>
    </citation>
    <scope>NUCLEOTIDE SEQUENCE [LARGE SCALE GENOMIC DNA]</scope>
    <source>
        <strain evidence="5">CGMCC 1.9106</strain>
    </source>
</reference>
<accession>A0ABW2H051</accession>
<keyword evidence="1" id="KW-0479">Metal-binding</keyword>
<dbReference type="SUPFAM" id="SSF56042">
    <property type="entry name" value="PurM C-terminal domain-like"/>
    <property type="match status" value="1"/>
</dbReference>
<feature type="binding site" evidence="1">
    <location>
        <position position="57"/>
    </location>
    <ligand>
        <name>Mg(2+)</name>
        <dbReference type="ChEBI" id="CHEBI:18420"/>
        <label>2</label>
    </ligand>
</feature>
<evidence type="ECO:0000256" key="1">
    <source>
        <dbReference type="HAMAP-Rule" id="MF_02128"/>
    </source>
</evidence>
<keyword evidence="5" id="KW-1185">Reference proteome</keyword>
<dbReference type="CDD" id="cd02194">
    <property type="entry name" value="ThiL"/>
    <property type="match status" value="1"/>
</dbReference>
<evidence type="ECO:0000259" key="3">
    <source>
        <dbReference type="Pfam" id="PF02769"/>
    </source>
</evidence>
<evidence type="ECO:0000259" key="2">
    <source>
        <dbReference type="Pfam" id="PF00586"/>
    </source>
</evidence>
<feature type="binding site" evidence="1">
    <location>
        <position position="86"/>
    </location>
    <ligand>
        <name>Mg(2+)</name>
        <dbReference type="ChEBI" id="CHEBI:18420"/>
        <label>2</label>
    </ligand>
</feature>
<dbReference type="EMBL" id="JBHTAC010000018">
    <property type="protein sequence ID" value="MFC7244555.1"/>
    <property type="molecule type" value="Genomic_DNA"/>
</dbReference>
<feature type="binding site" evidence="1">
    <location>
        <position position="229"/>
    </location>
    <ligand>
        <name>ATP</name>
        <dbReference type="ChEBI" id="CHEBI:30616"/>
    </ligand>
</feature>
<dbReference type="Gene3D" id="3.90.650.10">
    <property type="entry name" value="PurM-like C-terminal domain"/>
    <property type="match status" value="1"/>
</dbReference>
<comment type="function">
    <text evidence="1">Catalyzes the ATP-dependent phosphorylation of thiamine-monophosphate (TMP) to form thiamine-pyrophosphate (TPP), the active form of vitamin B1.</text>
</comment>
<dbReference type="InterPro" id="IPR036921">
    <property type="entry name" value="PurM-like_N_sf"/>
</dbReference>
<feature type="binding site" evidence="1">
    <location>
        <position position="134"/>
    </location>
    <ligand>
        <name>Mg(2+)</name>
        <dbReference type="ChEBI" id="CHEBI:18420"/>
        <label>1</label>
    </ligand>
</feature>
<dbReference type="GO" id="GO:0016301">
    <property type="term" value="F:kinase activity"/>
    <property type="evidence" value="ECO:0007669"/>
    <property type="project" value="UniProtKB-KW"/>
</dbReference>
<feature type="binding site" evidence="1">
    <location>
        <position position="230"/>
    </location>
    <ligand>
        <name>Mg(2+)</name>
        <dbReference type="ChEBI" id="CHEBI:18420"/>
        <label>5</label>
    </ligand>
</feature>
<protein>
    <recommendedName>
        <fullName evidence="1">Thiamine-monophosphate kinase</fullName>
        <shortName evidence="1">TMP kinase</shortName>
        <shortName evidence="1">Thiamine-phosphate kinase</shortName>
        <ecNumber evidence="1">2.7.4.16</ecNumber>
    </recommendedName>
</protein>
<comment type="caution">
    <text evidence="1">Lacks conserved residue(s) required for the propagation of feature annotation.</text>
</comment>
<feature type="binding site" evidence="1">
    <location>
        <position position="86"/>
    </location>
    <ligand>
        <name>Mg(2+)</name>
        <dbReference type="ChEBI" id="CHEBI:18420"/>
        <label>4</label>
    </ligand>
</feature>
<feature type="binding site" evidence="1">
    <location>
        <position position="57"/>
    </location>
    <ligand>
        <name>Mg(2+)</name>
        <dbReference type="ChEBI" id="CHEBI:18420"/>
        <label>1</label>
    </ligand>
</feature>
<evidence type="ECO:0000313" key="4">
    <source>
        <dbReference type="EMBL" id="MFC7244555.1"/>
    </source>
</evidence>
<dbReference type="Proteomes" id="UP001596392">
    <property type="component" value="Unassembled WGS sequence"/>
</dbReference>
<organism evidence="4 5">
    <name type="scientific">Catellatospora aurea</name>
    <dbReference type="NCBI Taxonomy" id="1337874"/>
    <lineage>
        <taxon>Bacteria</taxon>
        <taxon>Bacillati</taxon>
        <taxon>Actinomycetota</taxon>
        <taxon>Actinomycetes</taxon>
        <taxon>Micromonosporales</taxon>
        <taxon>Micromonosporaceae</taxon>
        <taxon>Catellatospora</taxon>
    </lineage>
</organism>
<feature type="domain" description="PurM-like C-terminal" evidence="3">
    <location>
        <begin position="163"/>
        <end position="319"/>
    </location>
</feature>
<feature type="binding site" evidence="1">
    <location>
        <position position="159"/>
    </location>
    <ligand>
        <name>ATP</name>
        <dbReference type="ChEBI" id="CHEBI:30616"/>
    </ligand>
</feature>
<dbReference type="PANTHER" id="PTHR30270">
    <property type="entry name" value="THIAMINE-MONOPHOSPHATE KINASE"/>
    <property type="match status" value="1"/>
</dbReference>
<keyword evidence="1" id="KW-0784">Thiamine biosynthesis</keyword>
<dbReference type="RefSeq" id="WP_376807588.1">
    <property type="nucleotide sequence ID" value="NZ_JBHTAC010000018.1"/>
</dbReference>
<feature type="domain" description="PurM-like N-terminal" evidence="2">
    <location>
        <begin position="37"/>
        <end position="151"/>
    </location>
</feature>
<feature type="binding site" evidence="1">
    <location>
        <position position="39"/>
    </location>
    <ligand>
        <name>Mg(2+)</name>
        <dbReference type="ChEBI" id="CHEBI:18420"/>
        <label>3</label>
    </ligand>
</feature>
<dbReference type="InterPro" id="IPR010918">
    <property type="entry name" value="PurM-like_C_dom"/>
</dbReference>
<keyword evidence="1" id="KW-0547">Nucleotide-binding</keyword>
<keyword evidence="1 4" id="KW-0418">Kinase</keyword>
<feature type="binding site" evidence="1">
    <location>
        <position position="86"/>
    </location>
    <ligand>
        <name>Mg(2+)</name>
        <dbReference type="ChEBI" id="CHEBI:18420"/>
        <label>3</label>
    </ligand>
</feature>
<comment type="miscellaneous">
    <text evidence="1">Reaction mechanism of ThiL seems to utilize a direct, inline transfer of the gamma-phosphate of ATP to TMP rather than a phosphorylated enzyme intermediate.</text>
</comment>
<dbReference type="EC" id="2.7.4.16" evidence="1"/>
<comment type="pathway">
    <text evidence="1">Cofactor biosynthesis; thiamine diphosphate biosynthesis; thiamine diphosphate from thiamine phosphate: step 1/1.</text>
</comment>
<keyword evidence="1" id="KW-0067">ATP-binding</keyword>
<dbReference type="HAMAP" id="MF_02128">
    <property type="entry name" value="TMP_kinase"/>
    <property type="match status" value="1"/>
</dbReference>
<comment type="similarity">
    <text evidence="1">Belongs to the thiamine-monophosphate kinase family.</text>
</comment>
<feature type="binding site" evidence="1">
    <location>
        <begin position="133"/>
        <end position="134"/>
    </location>
    <ligand>
        <name>ATP</name>
        <dbReference type="ChEBI" id="CHEBI:30616"/>
    </ligand>
</feature>